<reference evidence="3 4" key="1">
    <citation type="journal article" date="2015" name="Nature">
        <title>rRNA introns, odd ribosomes, and small enigmatic genomes across a large radiation of phyla.</title>
        <authorList>
            <person name="Brown C.T."/>
            <person name="Hug L.A."/>
            <person name="Thomas B.C."/>
            <person name="Sharon I."/>
            <person name="Castelle C.J."/>
            <person name="Singh A."/>
            <person name="Wilkins M.J."/>
            <person name="Williams K.H."/>
            <person name="Banfield J.F."/>
        </authorList>
    </citation>
    <scope>NUCLEOTIDE SEQUENCE [LARGE SCALE GENOMIC DNA]</scope>
</reference>
<protein>
    <recommendedName>
        <fullName evidence="2">Cell division protein FtsQ/DivIB C-terminal domain-containing protein</fullName>
    </recommendedName>
</protein>
<feature type="domain" description="Cell division protein FtsQ/DivIB C-terminal" evidence="2">
    <location>
        <begin position="125"/>
        <end position="252"/>
    </location>
</feature>
<dbReference type="InterPro" id="IPR005548">
    <property type="entry name" value="Cell_div_FtsQ/DivIB_C"/>
</dbReference>
<proteinExistence type="predicted"/>
<keyword evidence="1" id="KW-1133">Transmembrane helix</keyword>
<keyword evidence="1" id="KW-0472">Membrane</keyword>
<gene>
    <name evidence="3" type="ORF">UT16_C0007G0004</name>
</gene>
<keyword evidence="1" id="KW-0812">Transmembrane</keyword>
<organism evidence="3 4">
    <name type="scientific">Candidatus Azambacteria bacterium GW2011_GWA2_39_10</name>
    <dbReference type="NCBI Taxonomy" id="1618611"/>
    <lineage>
        <taxon>Bacteria</taxon>
        <taxon>Candidatus Azamiibacteriota</taxon>
    </lineage>
</organism>
<evidence type="ECO:0000313" key="4">
    <source>
        <dbReference type="Proteomes" id="UP000034706"/>
    </source>
</evidence>
<dbReference type="Proteomes" id="UP000034706">
    <property type="component" value="Unassembled WGS sequence"/>
</dbReference>
<comment type="caution">
    <text evidence="3">The sequence shown here is derived from an EMBL/GenBank/DDBJ whole genome shotgun (WGS) entry which is preliminary data.</text>
</comment>
<dbReference type="AlphaFoldDB" id="A0A0G0LL31"/>
<evidence type="ECO:0000256" key="1">
    <source>
        <dbReference type="SAM" id="Phobius"/>
    </source>
</evidence>
<evidence type="ECO:0000313" key="3">
    <source>
        <dbReference type="EMBL" id="KKQ92593.1"/>
    </source>
</evidence>
<sequence length="262" mass="29975">MPSSRYYRFKTISKEEKIKKLKNLFFSLLLFIAILTAFWLIFLSSFFKIQNINFSDNTVLNHDNMLSIISNIAPFGLGENLLVLSKSRLKSELAAAFPSITDIAIEKKLFHTLTINFDKRIQIGIWCHNKSCYYFDKNGVAFANTPETEGSLILKIEDLSKNDVLLGDKVLGDNQINFIINFSNKVAENNKFKILEFKIKPNSSVNLEAVTDKNWSIYLDEKQDPAAAVNNLLSILEEAVKNTGNLEYIDLRIPSRVFYKLK</sequence>
<dbReference type="GO" id="GO:0051301">
    <property type="term" value="P:cell division"/>
    <property type="evidence" value="ECO:0007669"/>
    <property type="project" value="UniProtKB-KW"/>
</dbReference>
<evidence type="ECO:0000259" key="2">
    <source>
        <dbReference type="Pfam" id="PF03799"/>
    </source>
</evidence>
<dbReference type="Pfam" id="PF03799">
    <property type="entry name" value="FtsQ_DivIB_C"/>
    <property type="match status" value="1"/>
</dbReference>
<feature type="transmembrane region" description="Helical" evidence="1">
    <location>
        <begin position="21"/>
        <end position="47"/>
    </location>
</feature>
<name>A0A0G0LL31_9BACT</name>
<accession>A0A0G0LL31</accession>
<dbReference type="EMBL" id="LBVT01000007">
    <property type="protein sequence ID" value="KKQ92593.1"/>
    <property type="molecule type" value="Genomic_DNA"/>
</dbReference>